<dbReference type="GO" id="GO:0005507">
    <property type="term" value="F:copper ion binding"/>
    <property type="evidence" value="ECO:0007669"/>
    <property type="project" value="InterPro"/>
</dbReference>
<evidence type="ECO:0000313" key="5">
    <source>
        <dbReference type="Proteomes" id="UP000630097"/>
    </source>
</evidence>
<accession>A0A8J3LRT3</accession>
<dbReference type="SUPFAM" id="SSF49503">
    <property type="entry name" value="Cupredoxins"/>
    <property type="match status" value="3"/>
</dbReference>
<protein>
    <submittedName>
        <fullName evidence="4">Spore coat protein A</fullName>
    </submittedName>
</protein>
<evidence type="ECO:0000313" key="4">
    <source>
        <dbReference type="EMBL" id="GIG78008.1"/>
    </source>
</evidence>
<comment type="similarity">
    <text evidence="1">Belongs to the multicopper oxidase family.</text>
</comment>
<keyword evidence="4" id="KW-0946">Virion</keyword>
<dbReference type="CDD" id="cd13844">
    <property type="entry name" value="CuRO_1_BOD_CotA_like"/>
    <property type="match status" value="1"/>
</dbReference>
<dbReference type="AlphaFoldDB" id="A0A8J3LRT3"/>
<feature type="domain" description="Plastocyanin-like" evidence="3">
    <location>
        <begin position="469"/>
        <end position="602"/>
    </location>
</feature>
<organism evidence="4 5">
    <name type="scientific">Planotetraspora kaengkrachanensis</name>
    <dbReference type="NCBI Taxonomy" id="575193"/>
    <lineage>
        <taxon>Bacteria</taxon>
        <taxon>Bacillati</taxon>
        <taxon>Actinomycetota</taxon>
        <taxon>Actinomycetes</taxon>
        <taxon>Streptosporangiales</taxon>
        <taxon>Streptosporangiaceae</taxon>
        <taxon>Planotetraspora</taxon>
    </lineage>
</organism>
<dbReference type="PANTHER" id="PTHR48267">
    <property type="entry name" value="CUPREDOXIN SUPERFAMILY PROTEIN"/>
    <property type="match status" value="1"/>
</dbReference>
<dbReference type="CDD" id="cd13868">
    <property type="entry name" value="CuRO_2_CotA_like"/>
    <property type="match status" value="1"/>
</dbReference>
<gene>
    <name evidence="4" type="primary">cotA_2</name>
    <name evidence="4" type="ORF">Pka01_11350</name>
</gene>
<dbReference type="GO" id="GO:0016491">
    <property type="term" value="F:oxidoreductase activity"/>
    <property type="evidence" value="ECO:0007669"/>
    <property type="project" value="InterPro"/>
</dbReference>
<dbReference type="PANTHER" id="PTHR48267:SF1">
    <property type="entry name" value="BILIRUBIN OXIDASE"/>
    <property type="match status" value="1"/>
</dbReference>
<proteinExistence type="inferred from homology"/>
<dbReference type="Gene3D" id="2.60.40.420">
    <property type="entry name" value="Cupredoxins - blue copper proteins"/>
    <property type="match status" value="3"/>
</dbReference>
<reference evidence="4 5" key="1">
    <citation type="submission" date="2021-01" db="EMBL/GenBank/DDBJ databases">
        <title>Whole genome shotgun sequence of Planotetraspora kaengkrachanensis NBRC 104272.</title>
        <authorList>
            <person name="Komaki H."/>
            <person name="Tamura T."/>
        </authorList>
    </citation>
    <scope>NUCLEOTIDE SEQUENCE [LARGE SCALE GENOMIC DNA]</scope>
    <source>
        <strain evidence="4 5">NBRC 104272</strain>
    </source>
</reference>
<dbReference type="InterPro" id="IPR008972">
    <property type="entry name" value="Cupredoxin"/>
</dbReference>
<evidence type="ECO:0000259" key="3">
    <source>
        <dbReference type="Pfam" id="PF07731"/>
    </source>
</evidence>
<keyword evidence="5" id="KW-1185">Reference proteome</keyword>
<dbReference type="EMBL" id="BONV01000003">
    <property type="protein sequence ID" value="GIG78008.1"/>
    <property type="molecule type" value="Genomic_DNA"/>
</dbReference>
<feature type="region of interest" description="Disordered" evidence="2">
    <location>
        <begin position="606"/>
        <end position="627"/>
    </location>
</feature>
<name>A0A8J3LRT3_9ACTN</name>
<dbReference type="InterPro" id="IPR045087">
    <property type="entry name" value="Cu-oxidase_fam"/>
</dbReference>
<evidence type="ECO:0000256" key="1">
    <source>
        <dbReference type="ARBA" id="ARBA00010609"/>
    </source>
</evidence>
<sequence length="627" mass="69362">MRLTRREFARLAAGAGIAASWPATPGRKLRRFTDPLPVPPVAVPDRSAHRGADYYDVTMRQAPWRFHRDLDITMAWGYWAADPGDPARPLGMGCLGPTLVARRDRPVIVRYRNRLPTAHLLRGSVDPSLWRSVPGVPPDPPGGRRMTDLPDDVTVWNVVHLHGGRNPPQSDGDPQSWFTPHGLHGPMYGSLPGATANEAIYAYGNAQRAAMLWYHDHAMELTRLNNYAGLSGVYLVRDRLEDALGLPRGRFEVPLVIQDRTFREDGSLFYPTKGAGRHHPVWVPEFFGDTPVVNGKAYPFMAVEPRRYRFRVLNASNARFYHLWFARHGSQLPFWVIGSSGGLRSFPLRAHHILLAPSERADLVVDFGRLPMGAAVTLMNDAAVPYPGGGGGPAIPEIMRFHVSDPLTGRDDSTPPGALALPPVEPLRPGPETPVRPHVLTETLDQQGVPIHMLIDGRYFFEPVDDFVASGATEIWEYVNTTGDAHPMHVHLVQFLIHNRQRLQADEYARDHARWVAAGRPSGGGPDLARYLLGPPEPPEPDQQGWRDTFVAYPRMVNRIVARFDPAPPVPGVGGTATAFPAGYIHHCHILEHEDNDMMRPWRLVTTRPAPPGTPHAGAPGAPPRTG</sequence>
<dbReference type="RefSeq" id="WP_203881514.1">
    <property type="nucleotide sequence ID" value="NZ_BAABHH010000003.1"/>
</dbReference>
<evidence type="ECO:0000256" key="2">
    <source>
        <dbReference type="SAM" id="MobiDB-lite"/>
    </source>
</evidence>
<comment type="caution">
    <text evidence="4">The sequence shown here is derived from an EMBL/GenBank/DDBJ whole genome shotgun (WGS) entry which is preliminary data.</text>
</comment>
<dbReference type="InterPro" id="IPR011706">
    <property type="entry name" value="Cu-oxidase_C"/>
</dbReference>
<dbReference type="Pfam" id="PF07731">
    <property type="entry name" value="Cu-oxidase_2"/>
    <property type="match status" value="1"/>
</dbReference>
<feature type="region of interest" description="Disordered" evidence="2">
    <location>
        <begin position="409"/>
        <end position="431"/>
    </location>
</feature>
<keyword evidence="4" id="KW-0167">Capsid protein</keyword>
<dbReference type="Proteomes" id="UP000630097">
    <property type="component" value="Unassembled WGS sequence"/>
</dbReference>